<evidence type="ECO:0000313" key="1">
    <source>
        <dbReference type="EMBL" id="MBX66604.1"/>
    </source>
</evidence>
<dbReference type="AlphaFoldDB" id="A0A2P2QI60"/>
<reference evidence="1" key="1">
    <citation type="submission" date="2018-02" db="EMBL/GenBank/DDBJ databases">
        <title>Rhizophora mucronata_Transcriptome.</title>
        <authorList>
            <person name="Meera S.P."/>
            <person name="Sreeshan A."/>
            <person name="Augustine A."/>
        </authorList>
    </citation>
    <scope>NUCLEOTIDE SEQUENCE</scope>
    <source>
        <tissue evidence="1">Leaf</tissue>
    </source>
</reference>
<sequence length="25" mass="2997">MQGMHYFKLNETHGFWSVLFVPLIT</sequence>
<dbReference type="EMBL" id="GGEC01086120">
    <property type="protein sequence ID" value="MBX66604.1"/>
    <property type="molecule type" value="Transcribed_RNA"/>
</dbReference>
<accession>A0A2P2QI60</accession>
<protein>
    <submittedName>
        <fullName evidence="1">Uncharacterized protein</fullName>
    </submittedName>
</protein>
<name>A0A2P2QI60_RHIMU</name>
<organism evidence="1">
    <name type="scientific">Rhizophora mucronata</name>
    <name type="common">Asiatic mangrove</name>
    <dbReference type="NCBI Taxonomy" id="61149"/>
    <lineage>
        <taxon>Eukaryota</taxon>
        <taxon>Viridiplantae</taxon>
        <taxon>Streptophyta</taxon>
        <taxon>Embryophyta</taxon>
        <taxon>Tracheophyta</taxon>
        <taxon>Spermatophyta</taxon>
        <taxon>Magnoliopsida</taxon>
        <taxon>eudicotyledons</taxon>
        <taxon>Gunneridae</taxon>
        <taxon>Pentapetalae</taxon>
        <taxon>rosids</taxon>
        <taxon>fabids</taxon>
        <taxon>Malpighiales</taxon>
        <taxon>Rhizophoraceae</taxon>
        <taxon>Rhizophora</taxon>
    </lineage>
</organism>
<proteinExistence type="predicted"/>